<evidence type="ECO:0000313" key="9">
    <source>
        <dbReference type="EnsemblMetazoa" id="XP_031779115"/>
    </source>
</evidence>
<organism evidence="9 10">
    <name type="scientific">Nasonia vitripennis</name>
    <name type="common">Parasitic wasp</name>
    <dbReference type="NCBI Taxonomy" id="7425"/>
    <lineage>
        <taxon>Eukaryota</taxon>
        <taxon>Metazoa</taxon>
        <taxon>Ecdysozoa</taxon>
        <taxon>Arthropoda</taxon>
        <taxon>Hexapoda</taxon>
        <taxon>Insecta</taxon>
        <taxon>Pterygota</taxon>
        <taxon>Neoptera</taxon>
        <taxon>Endopterygota</taxon>
        <taxon>Hymenoptera</taxon>
        <taxon>Apocrita</taxon>
        <taxon>Proctotrupomorpha</taxon>
        <taxon>Chalcidoidea</taxon>
        <taxon>Pteromalidae</taxon>
        <taxon>Pteromalinae</taxon>
        <taxon>Nasonia</taxon>
    </lineage>
</organism>
<feature type="transmembrane region" description="Helical" evidence="8">
    <location>
        <begin position="57"/>
        <end position="79"/>
    </location>
</feature>
<evidence type="ECO:0000256" key="4">
    <source>
        <dbReference type="ARBA" id="ARBA00022989"/>
    </source>
</evidence>
<dbReference type="AlphaFoldDB" id="A0A7M7Q329"/>
<keyword evidence="6" id="KW-0675">Receptor</keyword>
<dbReference type="Proteomes" id="UP000002358">
    <property type="component" value="Chromosome 2"/>
</dbReference>
<keyword evidence="3 8" id="KW-0812">Transmembrane</keyword>
<dbReference type="GO" id="GO:0005886">
    <property type="term" value="C:plasma membrane"/>
    <property type="evidence" value="ECO:0007669"/>
    <property type="project" value="UniProtKB-SubCell"/>
</dbReference>
<accession>A0A7M7Q329</accession>
<keyword evidence="4 8" id="KW-1133">Transmembrane helix</keyword>
<evidence type="ECO:0000256" key="6">
    <source>
        <dbReference type="ARBA" id="ARBA00023170"/>
    </source>
</evidence>
<dbReference type="EnsemblMetazoa" id="XM_031923255">
    <property type="protein sequence ID" value="XP_031779115"/>
    <property type="gene ID" value="LOC103316671"/>
</dbReference>
<evidence type="ECO:0000313" key="10">
    <source>
        <dbReference type="Proteomes" id="UP000002358"/>
    </source>
</evidence>
<sequence length="702" mass="81697">MAYDIIFFCYIRNSMDYRYTLTEKYCFDQNIRILDDYLWLKKYEILHRIVSRLTLPFQYFTTIAMWWCKLCLLILLVMYKTSGNRHFLPNYVYEIDSLIDIQMHQEGYQNGYPVVHVFAHKEVHLEWFNLILSTYSKKVPIVLFESNQQVTKFCSSNRVKFHYIIAIFKSPSDVNVARWKIKIGNMWNVDSKFIIWITGEITQQKINHKTDISQGLNISNYFKKHHSLTLAVGLIENLFKDYWSAGAANVILVVFNNTRQCFDTINYNPFVPMANQQRGQVCVVKNNEPLFPDKFINLYGYPITVSMFHKPPYVQLTDNHTEIIAGEDVEFINSLQKRMNFTLILKSDASTAANYGIILPNGESVGLIGDLLLNRSDMLGNSRYLDVILNRKLDFLYPHDSGTYYAVVPRRPTGLNRQVIGQHWFSSNTVMCLLPFPILTLYLYLRNERNPILASWNLVLYQRFLRIGPQNHDRIIRFTWIVFALLITCGFESRLIKILTTPIEPNEISILEDLVESNLTLMVGDKMFEPINDSTVLLMKKLAKKTKTNLNFSICSERLLNRGDVACASDKLSALLTLTTFSSVKSNYQALLMKEELGNFWITYVVKYNLPYLTRFDILLRRLIESGIKVRASKNSTNLIETLLRKKETNSSPDTIKIRHLSYAFGMCFAGLCISLFVFLREIYTGRQTRKDSHEARTQDNL</sequence>
<comment type="subcellular location">
    <subcellularLocation>
        <location evidence="1">Cell membrane</location>
        <topology evidence="1">Multi-pass membrane protein</topology>
    </subcellularLocation>
</comment>
<evidence type="ECO:0000256" key="7">
    <source>
        <dbReference type="ARBA" id="ARBA00023180"/>
    </source>
</evidence>
<dbReference type="RefSeq" id="XP_031779115.1">
    <property type="nucleotide sequence ID" value="XM_031923255.1"/>
</dbReference>
<evidence type="ECO:0000256" key="1">
    <source>
        <dbReference type="ARBA" id="ARBA00004651"/>
    </source>
</evidence>
<keyword evidence="5 8" id="KW-0472">Membrane</keyword>
<dbReference type="InterPro" id="IPR052192">
    <property type="entry name" value="Insect_Ionotropic_Sensory_Rcpt"/>
</dbReference>
<dbReference type="PANTHER" id="PTHR42643">
    <property type="entry name" value="IONOTROPIC RECEPTOR 20A-RELATED"/>
    <property type="match status" value="1"/>
</dbReference>
<dbReference type="SUPFAM" id="SSF53850">
    <property type="entry name" value="Periplasmic binding protein-like II"/>
    <property type="match status" value="1"/>
</dbReference>
<evidence type="ECO:0000256" key="3">
    <source>
        <dbReference type="ARBA" id="ARBA00022692"/>
    </source>
</evidence>
<dbReference type="GeneID" id="103316671"/>
<reference evidence="9" key="1">
    <citation type="submission" date="2021-01" db="UniProtKB">
        <authorList>
            <consortium name="EnsemblMetazoa"/>
        </authorList>
    </citation>
    <scope>IDENTIFICATION</scope>
</reference>
<protein>
    <submittedName>
        <fullName evidence="9">Uncharacterized protein</fullName>
    </submittedName>
</protein>
<name>A0A7M7Q329_NASVI</name>
<dbReference type="KEGG" id="nvi:103316671"/>
<dbReference type="OrthoDB" id="7696986at2759"/>
<dbReference type="Gene3D" id="3.40.190.10">
    <property type="entry name" value="Periplasmic binding protein-like II"/>
    <property type="match status" value="1"/>
</dbReference>
<keyword evidence="7" id="KW-0325">Glycoprotein</keyword>
<keyword evidence="10" id="KW-1185">Reference proteome</keyword>
<evidence type="ECO:0000256" key="2">
    <source>
        <dbReference type="ARBA" id="ARBA00022475"/>
    </source>
</evidence>
<evidence type="ECO:0000256" key="5">
    <source>
        <dbReference type="ARBA" id="ARBA00023136"/>
    </source>
</evidence>
<dbReference type="InParanoid" id="A0A7M7Q329"/>
<feature type="transmembrane region" description="Helical" evidence="8">
    <location>
        <begin position="661"/>
        <end position="680"/>
    </location>
</feature>
<dbReference type="FunCoup" id="A0A7M7Q329">
    <property type="interactions" value="11"/>
</dbReference>
<proteinExistence type="predicted"/>
<evidence type="ECO:0000256" key="8">
    <source>
        <dbReference type="SAM" id="Phobius"/>
    </source>
</evidence>
<keyword evidence="2" id="KW-1003">Cell membrane</keyword>
<dbReference type="PANTHER" id="PTHR42643:SF24">
    <property type="entry name" value="IONOTROPIC RECEPTOR 60A"/>
    <property type="match status" value="1"/>
</dbReference>